<sequence length="277" mass="30466">MSEETSLSGEPRSYSGLFLVLLAVAVLAAVGGLGWSYYLSGRLTNAEAKLSQAQQQNDKLSSALDETNARLKVTSDTLGKSLGLTQKQLEMRADDLLRRQQSDAARLETEQKETQKAVSSVSSDVSNVKTDVGGVKTDLGNTQTQLKSDEAQLQSMKGDMGVQSGLIATNHDELEILKHKGDRNYYEFTLDKGQRKPVSTVSLELKKADAKHSRYTLEVYADDKKIEKKDRGLNEPVQFYTGKDNNLYELVVNSIDKNQVRGYISTPKSAPVPVSTN</sequence>
<gene>
    <name evidence="3" type="ORF">ESZ00_14995</name>
</gene>
<comment type="caution">
    <text evidence="3">The sequence shown here is derived from an EMBL/GenBank/DDBJ whole genome shotgun (WGS) entry which is preliminary data.</text>
</comment>
<organism evidence="3 4">
    <name type="scientific">Silvibacterium dinghuense</name>
    <dbReference type="NCBI Taxonomy" id="1560006"/>
    <lineage>
        <taxon>Bacteria</taxon>
        <taxon>Pseudomonadati</taxon>
        <taxon>Acidobacteriota</taxon>
        <taxon>Terriglobia</taxon>
        <taxon>Terriglobales</taxon>
        <taxon>Acidobacteriaceae</taxon>
        <taxon>Silvibacterium</taxon>
    </lineage>
</organism>
<dbReference type="EMBL" id="SDMK01000003">
    <property type="protein sequence ID" value="RXS94383.1"/>
    <property type="molecule type" value="Genomic_DNA"/>
</dbReference>
<dbReference type="RefSeq" id="WP_129209121.1">
    <property type="nucleotide sequence ID" value="NZ_BMGU01000005.1"/>
</dbReference>
<keyword evidence="2" id="KW-0472">Membrane</keyword>
<evidence type="ECO:0000256" key="2">
    <source>
        <dbReference type="SAM" id="Phobius"/>
    </source>
</evidence>
<keyword evidence="2" id="KW-1133">Transmembrane helix</keyword>
<feature type="coiled-coil region" evidence="1">
    <location>
        <begin position="43"/>
        <end position="70"/>
    </location>
</feature>
<dbReference type="SUPFAM" id="SSF57997">
    <property type="entry name" value="Tropomyosin"/>
    <property type="match status" value="1"/>
</dbReference>
<reference evidence="3 4" key="1">
    <citation type="journal article" date="2016" name="Int. J. Syst. Evol. Microbiol.">
        <title>Acidipila dinghuensis sp. nov., an acidobacterium isolated from forest soil.</title>
        <authorList>
            <person name="Jiang Y.W."/>
            <person name="Wang J."/>
            <person name="Chen M.H."/>
            <person name="Lv Y.Y."/>
            <person name="Qiu L.H."/>
        </authorList>
    </citation>
    <scope>NUCLEOTIDE SEQUENCE [LARGE SCALE GENOMIC DNA]</scope>
    <source>
        <strain evidence="3 4">DHOF10</strain>
    </source>
</reference>
<dbReference type="OrthoDB" id="128618at2"/>
<keyword evidence="1" id="KW-0175">Coiled coil</keyword>
<keyword evidence="4" id="KW-1185">Reference proteome</keyword>
<dbReference type="Proteomes" id="UP000290253">
    <property type="component" value="Unassembled WGS sequence"/>
</dbReference>
<dbReference type="AlphaFoldDB" id="A0A4Q1SBL1"/>
<feature type="transmembrane region" description="Helical" evidence="2">
    <location>
        <begin position="16"/>
        <end position="39"/>
    </location>
</feature>
<keyword evidence="2" id="KW-0812">Transmembrane</keyword>
<name>A0A4Q1SBL1_9BACT</name>
<evidence type="ECO:0000313" key="3">
    <source>
        <dbReference type="EMBL" id="RXS94383.1"/>
    </source>
</evidence>
<evidence type="ECO:0000313" key="4">
    <source>
        <dbReference type="Proteomes" id="UP000290253"/>
    </source>
</evidence>
<evidence type="ECO:0000256" key="1">
    <source>
        <dbReference type="SAM" id="Coils"/>
    </source>
</evidence>
<accession>A0A4Q1SBL1</accession>
<proteinExistence type="predicted"/>
<protein>
    <submittedName>
        <fullName evidence="3">Uncharacterized protein</fullName>
    </submittedName>
</protein>